<dbReference type="Proteomes" id="UP000811246">
    <property type="component" value="Chromosome 5"/>
</dbReference>
<protein>
    <submittedName>
        <fullName evidence="1">Uncharacterized protein</fullName>
    </submittedName>
</protein>
<accession>A0A922F4H1</accession>
<name>A0A922F4H1_CARIL</name>
<dbReference type="AlphaFoldDB" id="A0A922F4H1"/>
<comment type="caution">
    <text evidence="1">The sequence shown here is derived from an EMBL/GenBank/DDBJ whole genome shotgun (WGS) entry which is preliminary data.</text>
</comment>
<proteinExistence type="predicted"/>
<evidence type="ECO:0000313" key="1">
    <source>
        <dbReference type="EMBL" id="KAG6713088.1"/>
    </source>
</evidence>
<evidence type="ECO:0000313" key="2">
    <source>
        <dbReference type="Proteomes" id="UP000811246"/>
    </source>
</evidence>
<organism evidence="1 2">
    <name type="scientific">Carya illinoinensis</name>
    <name type="common">Pecan</name>
    <dbReference type="NCBI Taxonomy" id="32201"/>
    <lineage>
        <taxon>Eukaryota</taxon>
        <taxon>Viridiplantae</taxon>
        <taxon>Streptophyta</taxon>
        <taxon>Embryophyta</taxon>
        <taxon>Tracheophyta</taxon>
        <taxon>Spermatophyta</taxon>
        <taxon>Magnoliopsida</taxon>
        <taxon>eudicotyledons</taxon>
        <taxon>Gunneridae</taxon>
        <taxon>Pentapetalae</taxon>
        <taxon>rosids</taxon>
        <taxon>fabids</taxon>
        <taxon>Fagales</taxon>
        <taxon>Juglandaceae</taxon>
        <taxon>Carya</taxon>
    </lineage>
</organism>
<sequence>MFRFGFLAKGFACSLVHSLHRTHLFSSPFSCFGKDSPKILMESLRGQALPRREGPMLSSPLLIRFFWR</sequence>
<reference evidence="1" key="1">
    <citation type="submission" date="2021-01" db="EMBL/GenBank/DDBJ databases">
        <authorList>
            <person name="Lovell J.T."/>
            <person name="Bentley N."/>
            <person name="Bhattarai G."/>
            <person name="Jenkins J.W."/>
            <person name="Sreedasyam A."/>
            <person name="Alarcon Y."/>
            <person name="Bock C."/>
            <person name="Boston L."/>
            <person name="Carlson J."/>
            <person name="Cervantes K."/>
            <person name="Clermont K."/>
            <person name="Krom N."/>
            <person name="Kubenka K."/>
            <person name="Mamidi S."/>
            <person name="Mattison C."/>
            <person name="Monteros M."/>
            <person name="Pisani C."/>
            <person name="Plott C."/>
            <person name="Rajasekar S."/>
            <person name="Rhein H.S."/>
            <person name="Rohla C."/>
            <person name="Song M."/>
            <person name="Hilaire R.S."/>
            <person name="Shu S."/>
            <person name="Wells L."/>
            <person name="Wang X."/>
            <person name="Webber J."/>
            <person name="Heerema R.J."/>
            <person name="Klein P."/>
            <person name="Conner P."/>
            <person name="Grauke L."/>
            <person name="Grimwood J."/>
            <person name="Schmutz J."/>
            <person name="Randall J.J."/>
        </authorList>
    </citation>
    <scope>NUCLEOTIDE SEQUENCE</scope>
    <source>
        <tissue evidence="1">Leaf</tissue>
    </source>
</reference>
<gene>
    <name evidence="1" type="ORF">I3842_05G133400</name>
</gene>
<dbReference type="EMBL" id="CM031829">
    <property type="protein sequence ID" value="KAG6713088.1"/>
    <property type="molecule type" value="Genomic_DNA"/>
</dbReference>